<feature type="transmembrane region" description="Helical" evidence="1">
    <location>
        <begin position="46"/>
        <end position="65"/>
    </location>
</feature>
<dbReference type="EMBL" id="JAAECE010000010">
    <property type="protein sequence ID" value="KAF1797026.1"/>
    <property type="molecule type" value="Genomic_DNA"/>
</dbReference>
<feature type="transmembrane region" description="Helical" evidence="1">
    <location>
        <begin position="20"/>
        <end position="39"/>
    </location>
</feature>
<accession>A0A8H4EWG2</accession>
<dbReference type="AlphaFoldDB" id="A0A8H4EWG2"/>
<organism evidence="2 3">
    <name type="scientific">Mucor circinelloides f. lusitanicus</name>
    <name type="common">Mucor racemosus var. lusitanicus</name>
    <dbReference type="NCBI Taxonomy" id="29924"/>
    <lineage>
        <taxon>Eukaryota</taxon>
        <taxon>Fungi</taxon>
        <taxon>Fungi incertae sedis</taxon>
        <taxon>Mucoromycota</taxon>
        <taxon>Mucoromycotina</taxon>
        <taxon>Mucoromycetes</taxon>
        <taxon>Mucorales</taxon>
        <taxon>Mucorineae</taxon>
        <taxon>Mucoraceae</taxon>
        <taxon>Mucor</taxon>
    </lineage>
</organism>
<protein>
    <submittedName>
        <fullName evidence="2">Uncharacterized protein</fullName>
    </submittedName>
</protein>
<keyword evidence="1" id="KW-0812">Transmembrane</keyword>
<comment type="caution">
    <text evidence="2">The sequence shown here is derived from an EMBL/GenBank/DDBJ whole genome shotgun (WGS) entry which is preliminary data.</text>
</comment>
<keyword evidence="1" id="KW-0472">Membrane</keyword>
<gene>
    <name evidence="2" type="ORF">FB192DRAFT_1029296</name>
</gene>
<reference evidence="2 3" key="1">
    <citation type="submission" date="2019-09" db="EMBL/GenBank/DDBJ databases">
        <authorList>
            <consortium name="DOE Joint Genome Institute"/>
            <person name="Mondo S.J."/>
            <person name="Navarro-Mendoza M.I."/>
            <person name="Perez-Arques C."/>
            <person name="Panchal S."/>
            <person name="Nicolas F.E."/>
            <person name="Ganguly P."/>
            <person name="Pangilinan J."/>
            <person name="Grigoriev I."/>
            <person name="Heitman J."/>
            <person name="Sanya K."/>
            <person name="Garre V."/>
        </authorList>
    </citation>
    <scope>NUCLEOTIDE SEQUENCE [LARGE SCALE GENOMIC DNA]</scope>
    <source>
        <strain evidence="2 3">MU402</strain>
    </source>
</reference>
<evidence type="ECO:0000313" key="3">
    <source>
        <dbReference type="Proteomes" id="UP000469890"/>
    </source>
</evidence>
<name>A0A8H4EWG2_MUCCL</name>
<evidence type="ECO:0000256" key="1">
    <source>
        <dbReference type="SAM" id="Phobius"/>
    </source>
</evidence>
<keyword evidence="1" id="KW-1133">Transmembrane helix</keyword>
<sequence>MPDNICMVSLLSRATYSTHVSIQGFGAFVHVSATYICIIRCSMKSILCIYLIIAVIFHINCLSKTHHHVL</sequence>
<proteinExistence type="predicted"/>
<evidence type="ECO:0000313" key="2">
    <source>
        <dbReference type="EMBL" id="KAF1797026.1"/>
    </source>
</evidence>
<dbReference type="Proteomes" id="UP000469890">
    <property type="component" value="Unassembled WGS sequence"/>
</dbReference>